<gene>
    <name evidence="12" type="primary">folD</name>
    <name evidence="15" type="ORF">UF10_08635</name>
</gene>
<dbReference type="InterPro" id="IPR046346">
    <property type="entry name" value="Aminoacid_DH-like_N_sf"/>
</dbReference>
<sequence length="286" mass="31364">MLDKKLLLGKNVADSITKDVVKDVEDLKSKGINPTIAMLKVGNREEDAAYQRAASNRCSKCGIDVRIIELDENCSEEEYIKALNSLNTDESIHGILCFRPLAKQIREEIVADTINPVKDIDCFSPINMAKLMSNDNTGYAPCTAKAVIEILDFYDINIKSENISVLGRSLVVGKPLALLLMNRDATVRVCHSKTKDIEKIASDSDILISCMGRAKMLDSRFVKEDAVLIDVGINFDEEGNMCGDVDFDSVIDKVGKITPVPRGVGSVTTSVLVKHLVKACKSLNNL</sequence>
<dbReference type="GO" id="GO:0000105">
    <property type="term" value="P:L-histidine biosynthetic process"/>
    <property type="evidence" value="ECO:0007669"/>
    <property type="project" value="UniProtKB-KW"/>
</dbReference>
<dbReference type="GO" id="GO:0006164">
    <property type="term" value="P:purine nucleotide biosynthetic process"/>
    <property type="evidence" value="ECO:0007669"/>
    <property type="project" value="UniProtKB-KW"/>
</dbReference>
<dbReference type="SUPFAM" id="SSF53223">
    <property type="entry name" value="Aminoacid dehydrogenase-like, N-terminal domain"/>
    <property type="match status" value="1"/>
</dbReference>
<evidence type="ECO:0000256" key="12">
    <source>
        <dbReference type="HAMAP-Rule" id="MF_01576"/>
    </source>
</evidence>
<evidence type="ECO:0000259" key="14">
    <source>
        <dbReference type="Pfam" id="PF02882"/>
    </source>
</evidence>
<accession>A0A2P7PYX3</accession>
<proteinExistence type="inferred from homology"/>
<dbReference type="HAMAP" id="MF_01576">
    <property type="entry name" value="THF_DHG_CYH"/>
    <property type="match status" value="1"/>
</dbReference>
<evidence type="ECO:0000313" key="15">
    <source>
        <dbReference type="EMBL" id="PSJ30912.1"/>
    </source>
</evidence>
<keyword evidence="3 12" id="KW-0554">One-carbon metabolism</keyword>
<comment type="caution">
    <text evidence="15">The sequence shown here is derived from an EMBL/GenBank/DDBJ whole genome shotgun (WGS) entry which is preliminary data.</text>
</comment>
<comment type="subunit">
    <text evidence="2 12">Homodimer.</text>
</comment>
<evidence type="ECO:0000256" key="5">
    <source>
        <dbReference type="ARBA" id="ARBA00022755"/>
    </source>
</evidence>
<name>A0A2P7PYX3_9FIRM</name>
<keyword evidence="7 12" id="KW-0521">NADP</keyword>
<keyword evidence="9 12" id="KW-0368">Histidine biosynthesis</keyword>
<keyword evidence="4 12" id="KW-0028">Amino-acid biosynthesis</keyword>
<comment type="similarity">
    <text evidence="12">Belongs to the tetrahydrofolate dehydrogenase/cyclohydrolase family.</text>
</comment>
<evidence type="ECO:0000256" key="1">
    <source>
        <dbReference type="ARBA" id="ARBA00004777"/>
    </source>
</evidence>
<evidence type="ECO:0000256" key="2">
    <source>
        <dbReference type="ARBA" id="ARBA00011738"/>
    </source>
</evidence>
<dbReference type="SUPFAM" id="SSF51735">
    <property type="entry name" value="NAD(P)-binding Rossmann-fold domains"/>
    <property type="match status" value="1"/>
</dbReference>
<evidence type="ECO:0000256" key="3">
    <source>
        <dbReference type="ARBA" id="ARBA00022563"/>
    </source>
</evidence>
<reference evidence="15" key="1">
    <citation type="thesis" date="2015" institute="Rutgers" country="The State University of New Jersey, 14 College Farm Rd., New Brunswick, NJ, USA">
        <title>Ammonia toxicity in bacteria and its implications for treatment of and resource recovery from highly nitrogenous organic wastes.</title>
        <authorList>
            <person name="Luther A.K."/>
        </authorList>
    </citation>
    <scope>NUCLEOTIDE SEQUENCE</scope>
    <source>
        <strain evidence="15">RT-10B</strain>
    </source>
</reference>
<dbReference type="EC" id="3.5.4.9" evidence="12"/>
<comment type="catalytic activity">
    <reaction evidence="12">
        <text>(6R)-5,10-methenyltetrahydrofolate + H2O = (6R)-10-formyltetrahydrofolate + H(+)</text>
        <dbReference type="Rhea" id="RHEA:23700"/>
        <dbReference type="ChEBI" id="CHEBI:15377"/>
        <dbReference type="ChEBI" id="CHEBI:15378"/>
        <dbReference type="ChEBI" id="CHEBI:57455"/>
        <dbReference type="ChEBI" id="CHEBI:195366"/>
        <dbReference type="EC" id="3.5.4.9"/>
    </reaction>
</comment>
<dbReference type="RefSeq" id="WP_106777408.1">
    <property type="nucleotide sequence ID" value="NZ_JYGE01000007.1"/>
</dbReference>
<dbReference type="GO" id="GO:0004477">
    <property type="term" value="F:methenyltetrahydrofolate cyclohydrolase activity"/>
    <property type="evidence" value="ECO:0007669"/>
    <property type="project" value="UniProtKB-UniRule"/>
</dbReference>
<feature type="domain" description="Tetrahydrofolate dehydrogenase/cyclohydrolase NAD(P)-binding" evidence="14">
    <location>
        <begin position="141"/>
        <end position="281"/>
    </location>
</feature>
<keyword evidence="6 12" id="KW-0378">Hydrolase</keyword>
<dbReference type="GO" id="GO:0005829">
    <property type="term" value="C:cytosol"/>
    <property type="evidence" value="ECO:0007669"/>
    <property type="project" value="TreeGrafter"/>
</dbReference>
<dbReference type="GO" id="GO:0004488">
    <property type="term" value="F:methylenetetrahydrofolate dehydrogenase (NADP+) activity"/>
    <property type="evidence" value="ECO:0007669"/>
    <property type="project" value="UniProtKB-UniRule"/>
</dbReference>
<dbReference type="Proteomes" id="UP000241434">
    <property type="component" value="Unassembled WGS sequence"/>
</dbReference>
<evidence type="ECO:0000256" key="4">
    <source>
        <dbReference type="ARBA" id="ARBA00022605"/>
    </source>
</evidence>
<dbReference type="InterPro" id="IPR020631">
    <property type="entry name" value="THF_DH/CycHdrlase_NAD-bd_dom"/>
</dbReference>
<dbReference type="AlphaFoldDB" id="A0A2P7PYX3"/>
<dbReference type="Gene3D" id="3.40.50.720">
    <property type="entry name" value="NAD(P)-binding Rossmann-like Domain"/>
    <property type="match status" value="1"/>
</dbReference>
<feature type="binding site" evidence="12">
    <location>
        <begin position="167"/>
        <end position="169"/>
    </location>
    <ligand>
        <name>NADP(+)</name>
        <dbReference type="ChEBI" id="CHEBI:58349"/>
    </ligand>
</feature>
<dbReference type="PANTHER" id="PTHR48099:SF5">
    <property type="entry name" value="C-1-TETRAHYDROFOLATE SYNTHASE, CYTOPLASMIC"/>
    <property type="match status" value="1"/>
</dbReference>
<feature type="domain" description="Tetrahydrofolate dehydrogenase/cyclohydrolase catalytic" evidence="13">
    <location>
        <begin position="7"/>
        <end position="121"/>
    </location>
</feature>
<dbReference type="InterPro" id="IPR020630">
    <property type="entry name" value="THF_DH/CycHdrlase_cat_dom"/>
</dbReference>
<feature type="binding site" evidence="12">
    <location>
        <position position="233"/>
    </location>
    <ligand>
        <name>NADP(+)</name>
        <dbReference type="ChEBI" id="CHEBI:58349"/>
    </ligand>
</feature>
<protein>
    <recommendedName>
        <fullName evidence="12">Bifunctional protein FolD</fullName>
    </recommendedName>
    <domain>
        <recommendedName>
            <fullName evidence="12">Methylenetetrahydrofolate dehydrogenase</fullName>
            <ecNumber evidence="12">1.5.1.5</ecNumber>
        </recommendedName>
    </domain>
    <domain>
        <recommendedName>
            <fullName evidence="12">Methenyltetrahydrofolate cyclohydrolase</fullName>
            <ecNumber evidence="12">3.5.4.9</ecNumber>
        </recommendedName>
    </domain>
</protein>
<evidence type="ECO:0000256" key="10">
    <source>
        <dbReference type="ARBA" id="ARBA00023167"/>
    </source>
</evidence>
<keyword evidence="10 12" id="KW-0486">Methionine biosynthesis</keyword>
<keyword evidence="16" id="KW-1185">Reference proteome</keyword>
<keyword evidence="5 12" id="KW-0658">Purine biosynthesis</keyword>
<dbReference type="EC" id="1.5.1.5" evidence="12"/>
<comment type="function">
    <text evidence="12">Catalyzes the oxidation of 5,10-methylenetetrahydrofolate to 5,10-methenyltetrahydrofolate and then the hydrolysis of 5,10-methenyltetrahydrofolate to 10-formyltetrahydrofolate.</text>
</comment>
<organism evidence="15 16">
    <name type="scientific">Peptostreptococcus russellii</name>
    <dbReference type="NCBI Taxonomy" id="215200"/>
    <lineage>
        <taxon>Bacteria</taxon>
        <taxon>Bacillati</taxon>
        <taxon>Bacillota</taxon>
        <taxon>Clostridia</taxon>
        <taxon>Peptostreptococcales</taxon>
        <taxon>Peptostreptococcaceae</taxon>
        <taxon>Peptostreptococcus</taxon>
    </lineage>
</organism>
<comment type="caution">
    <text evidence="12">Lacks conserved residue(s) required for the propagation of feature annotation.</text>
</comment>
<dbReference type="EMBL" id="JYGE01000007">
    <property type="protein sequence ID" value="PSJ30912.1"/>
    <property type="molecule type" value="Genomic_DNA"/>
</dbReference>
<evidence type="ECO:0000313" key="16">
    <source>
        <dbReference type="Proteomes" id="UP000241434"/>
    </source>
</evidence>
<dbReference type="UniPathway" id="UPA00193"/>
<dbReference type="CDD" id="cd01080">
    <property type="entry name" value="NAD_bind_m-THF_DH_Cyclohyd"/>
    <property type="match status" value="1"/>
</dbReference>
<dbReference type="Pfam" id="PF02882">
    <property type="entry name" value="THF_DHG_CYH_C"/>
    <property type="match status" value="1"/>
</dbReference>
<dbReference type="Pfam" id="PF00763">
    <property type="entry name" value="THF_DHG_CYH"/>
    <property type="match status" value="1"/>
</dbReference>
<dbReference type="Gene3D" id="3.40.50.10860">
    <property type="entry name" value="Leucine Dehydrogenase, chain A, domain 1"/>
    <property type="match status" value="1"/>
</dbReference>
<evidence type="ECO:0000256" key="9">
    <source>
        <dbReference type="ARBA" id="ARBA00023102"/>
    </source>
</evidence>
<evidence type="ECO:0000256" key="8">
    <source>
        <dbReference type="ARBA" id="ARBA00023002"/>
    </source>
</evidence>
<evidence type="ECO:0000256" key="7">
    <source>
        <dbReference type="ARBA" id="ARBA00022857"/>
    </source>
</evidence>
<dbReference type="OrthoDB" id="9803580at2"/>
<evidence type="ECO:0000256" key="11">
    <source>
        <dbReference type="ARBA" id="ARBA00023268"/>
    </source>
</evidence>
<evidence type="ECO:0000256" key="6">
    <source>
        <dbReference type="ARBA" id="ARBA00022801"/>
    </source>
</evidence>
<dbReference type="PANTHER" id="PTHR48099">
    <property type="entry name" value="C-1-TETRAHYDROFOLATE SYNTHASE, CYTOPLASMIC-RELATED"/>
    <property type="match status" value="1"/>
</dbReference>
<evidence type="ECO:0000259" key="13">
    <source>
        <dbReference type="Pfam" id="PF00763"/>
    </source>
</evidence>
<comment type="pathway">
    <text evidence="1 12">One-carbon metabolism; tetrahydrofolate interconversion.</text>
</comment>
<dbReference type="GO" id="GO:0009086">
    <property type="term" value="P:methionine biosynthetic process"/>
    <property type="evidence" value="ECO:0007669"/>
    <property type="project" value="UniProtKB-KW"/>
</dbReference>
<keyword evidence="8 12" id="KW-0560">Oxidoreductase</keyword>
<dbReference type="InterPro" id="IPR000672">
    <property type="entry name" value="THF_DH/CycHdrlase"/>
</dbReference>
<comment type="catalytic activity">
    <reaction evidence="12">
        <text>(6R)-5,10-methylene-5,6,7,8-tetrahydrofolate + NADP(+) = (6R)-5,10-methenyltetrahydrofolate + NADPH</text>
        <dbReference type="Rhea" id="RHEA:22812"/>
        <dbReference type="ChEBI" id="CHEBI:15636"/>
        <dbReference type="ChEBI" id="CHEBI:57455"/>
        <dbReference type="ChEBI" id="CHEBI:57783"/>
        <dbReference type="ChEBI" id="CHEBI:58349"/>
        <dbReference type="EC" id="1.5.1.5"/>
    </reaction>
</comment>
<dbReference type="GO" id="GO:0035999">
    <property type="term" value="P:tetrahydrofolate interconversion"/>
    <property type="evidence" value="ECO:0007669"/>
    <property type="project" value="UniProtKB-UniRule"/>
</dbReference>
<dbReference type="PRINTS" id="PR00085">
    <property type="entry name" value="THFDHDRGNASE"/>
</dbReference>
<keyword evidence="11 12" id="KW-0511">Multifunctional enzyme</keyword>
<dbReference type="FunFam" id="3.40.50.10860:FF:000005">
    <property type="entry name" value="C-1-tetrahydrofolate synthase, cytoplasmic, putative"/>
    <property type="match status" value="1"/>
</dbReference>
<dbReference type="InterPro" id="IPR036291">
    <property type="entry name" value="NAD(P)-bd_dom_sf"/>
</dbReference>